<evidence type="ECO:0000313" key="3">
    <source>
        <dbReference type="EMBL" id="MBZ1350773.1"/>
    </source>
</evidence>
<dbReference type="PANTHER" id="PTHR33376:SF4">
    <property type="entry name" value="SIALIC ACID-BINDING PERIPLASMIC PROTEIN SIAP"/>
    <property type="match status" value="1"/>
</dbReference>
<comment type="caution">
    <text evidence="3">The sequence shown here is derived from an EMBL/GenBank/DDBJ whole genome shotgun (WGS) entry which is preliminary data.</text>
</comment>
<evidence type="ECO:0000256" key="1">
    <source>
        <dbReference type="ARBA" id="ARBA00022729"/>
    </source>
</evidence>
<dbReference type="Pfam" id="PF03480">
    <property type="entry name" value="DctP"/>
    <property type="match status" value="1"/>
</dbReference>
<dbReference type="InterPro" id="IPR038404">
    <property type="entry name" value="TRAP_DctP_sf"/>
</dbReference>
<gene>
    <name evidence="3" type="ORF">KZZ10_08960</name>
</gene>
<evidence type="ECO:0000256" key="2">
    <source>
        <dbReference type="SAM" id="SignalP"/>
    </source>
</evidence>
<dbReference type="RefSeq" id="WP_259661183.1">
    <property type="nucleotide sequence ID" value="NZ_JAHXRI010000007.1"/>
</dbReference>
<proteinExistence type="predicted"/>
<reference evidence="3" key="1">
    <citation type="submission" date="2021-07" db="EMBL/GenBank/DDBJ databases">
        <title>New genus and species of the family Alcaligenaceae.</title>
        <authorList>
            <person name="Hahn M.W."/>
        </authorList>
    </citation>
    <scope>NUCLEOTIDE SEQUENCE</scope>
    <source>
        <strain evidence="3">LF4-65</strain>
    </source>
</reference>
<keyword evidence="4" id="KW-1185">Reference proteome</keyword>
<dbReference type="EMBL" id="JAHXRI010000007">
    <property type="protein sequence ID" value="MBZ1350773.1"/>
    <property type="molecule type" value="Genomic_DNA"/>
</dbReference>
<dbReference type="Proteomes" id="UP000739565">
    <property type="component" value="Unassembled WGS sequence"/>
</dbReference>
<sequence>MRKTLSVVVAGLLATVGFSAQSQTKWDLPTAYSPSIFHTENLVEFSKDVAKATGGKLNITVHPNASLFKAPEIKRAVQGNQAQLGEILLVNFANEDPIYELDGVPFLVSSYAGAKKLAEIQKPYLEKKLASQGMMLLFAVPWPPQGIFSNRDLKSVADMKGLKWRSYSPATAKIAELVGAQPVTIQAAEVSQAMATGVMDSMISSSATGVDTKTYEYIKKFYDNQAWIPKNAVIMNKKAFDALDEATRKALLAEAAKAEARGWKTSEAKTNEYLAAWTKNGGQVIQPSAELTKGLNEIGQKMLADYLKKAGKDGQAIVDALKK</sequence>
<organism evidence="3 4">
    <name type="scientific">Zwartia hollandica</name>
    <dbReference type="NCBI Taxonomy" id="324606"/>
    <lineage>
        <taxon>Bacteria</taxon>
        <taxon>Pseudomonadati</taxon>
        <taxon>Pseudomonadota</taxon>
        <taxon>Betaproteobacteria</taxon>
        <taxon>Burkholderiales</taxon>
        <taxon>Alcaligenaceae</taxon>
        <taxon>Zwartia</taxon>
    </lineage>
</organism>
<dbReference type="CDD" id="cd13602">
    <property type="entry name" value="PBP2_TRAP_BpDctp6_7"/>
    <property type="match status" value="1"/>
</dbReference>
<dbReference type="Gene3D" id="3.40.190.170">
    <property type="entry name" value="Bacterial extracellular solute-binding protein, family 7"/>
    <property type="match status" value="1"/>
</dbReference>
<dbReference type="AlphaFoldDB" id="A0A953NA61"/>
<feature type="signal peptide" evidence="2">
    <location>
        <begin position="1"/>
        <end position="22"/>
    </location>
</feature>
<keyword evidence="1 2" id="KW-0732">Signal</keyword>
<name>A0A953NA61_9BURK</name>
<dbReference type="NCBIfam" id="NF037995">
    <property type="entry name" value="TRAP_S1"/>
    <property type="match status" value="1"/>
</dbReference>
<evidence type="ECO:0000313" key="4">
    <source>
        <dbReference type="Proteomes" id="UP000739565"/>
    </source>
</evidence>
<feature type="chain" id="PRO_5036831066" evidence="2">
    <location>
        <begin position="23"/>
        <end position="323"/>
    </location>
</feature>
<protein>
    <submittedName>
        <fullName evidence="3">TRAP transporter substrate-binding protein</fullName>
    </submittedName>
</protein>
<accession>A0A953NA61</accession>
<dbReference type="InterPro" id="IPR018389">
    <property type="entry name" value="DctP_fam"/>
</dbReference>
<dbReference type="GO" id="GO:0055085">
    <property type="term" value="P:transmembrane transport"/>
    <property type="evidence" value="ECO:0007669"/>
    <property type="project" value="InterPro"/>
</dbReference>
<dbReference type="PANTHER" id="PTHR33376">
    <property type="match status" value="1"/>
</dbReference>